<gene>
    <name evidence="7" type="ORF">DJ021_07195</name>
</gene>
<keyword evidence="7" id="KW-0969">Cilium</keyword>
<feature type="domain" description="Flagellin C-terminal" evidence="6">
    <location>
        <begin position="188"/>
        <end position="273"/>
    </location>
</feature>
<dbReference type="Gene3D" id="6.10.10.10">
    <property type="entry name" value="Flagellar export chaperone, C-terminal domain"/>
    <property type="match status" value="1"/>
</dbReference>
<evidence type="ECO:0000256" key="4">
    <source>
        <dbReference type="RuleBase" id="RU362073"/>
    </source>
</evidence>
<proteinExistence type="inferred from homology"/>
<accession>A0A328AWV2</accession>
<name>A0A328AWV2_9CAUL</name>
<comment type="subunit">
    <text evidence="2">In C.crescentus, the flagellar filament is composed of multiple flagellins of 29 kDa; 27 kDa and 25 kDa.</text>
</comment>
<comment type="caution">
    <text evidence="7">The sequence shown here is derived from an EMBL/GenBank/DDBJ whole genome shotgun (WGS) entry which is preliminary data.</text>
</comment>
<comment type="subcellular location">
    <subcellularLocation>
        <location evidence="4">Secreted</location>
    </subcellularLocation>
    <subcellularLocation>
        <location evidence="4">Bacterial flagellum</location>
    </subcellularLocation>
</comment>
<dbReference type="RefSeq" id="WP_111456895.1">
    <property type="nucleotide sequence ID" value="NZ_QFYP01000001.1"/>
</dbReference>
<evidence type="ECO:0000313" key="7">
    <source>
        <dbReference type="EMBL" id="RAK59602.1"/>
    </source>
</evidence>
<evidence type="ECO:0000259" key="6">
    <source>
        <dbReference type="Pfam" id="PF00700"/>
    </source>
</evidence>
<keyword evidence="3 4" id="KW-0975">Bacterial flagellum</keyword>
<dbReference type="InterPro" id="IPR046358">
    <property type="entry name" value="Flagellin_C"/>
</dbReference>
<dbReference type="GO" id="GO:0005576">
    <property type="term" value="C:extracellular region"/>
    <property type="evidence" value="ECO:0007669"/>
    <property type="project" value="UniProtKB-SubCell"/>
</dbReference>
<dbReference type="Pfam" id="PF00669">
    <property type="entry name" value="Flagellin_N"/>
    <property type="match status" value="1"/>
</dbReference>
<keyword evidence="7" id="KW-0966">Cell projection</keyword>
<dbReference type="GO" id="GO:0005198">
    <property type="term" value="F:structural molecule activity"/>
    <property type="evidence" value="ECO:0007669"/>
    <property type="project" value="UniProtKB-UniRule"/>
</dbReference>
<evidence type="ECO:0000313" key="8">
    <source>
        <dbReference type="Proteomes" id="UP000249842"/>
    </source>
</evidence>
<dbReference type="SUPFAM" id="SSF64518">
    <property type="entry name" value="Phase 1 flagellin"/>
    <property type="match status" value="1"/>
</dbReference>
<keyword evidence="7" id="KW-0282">Flagellum</keyword>
<feature type="domain" description="Flagellin N-terminal" evidence="5">
    <location>
        <begin position="4"/>
        <end position="140"/>
    </location>
</feature>
<protein>
    <recommendedName>
        <fullName evidence="4">Flagellin</fullName>
    </recommendedName>
</protein>
<dbReference type="Proteomes" id="UP000249842">
    <property type="component" value="Unassembled WGS sequence"/>
</dbReference>
<organism evidence="7 8">
    <name type="scientific">Phenylobacterium hankyongense</name>
    <dbReference type="NCBI Taxonomy" id="1813876"/>
    <lineage>
        <taxon>Bacteria</taxon>
        <taxon>Pseudomonadati</taxon>
        <taxon>Pseudomonadota</taxon>
        <taxon>Alphaproteobacteria</taxon>
        <taxon>Caulobacterales</taxon>
        <taxon>Caulobacteraceae</taxon>
        <taxon>Phenylobacterium</taxon>
    </lineage>
</organism>
<dbReference type="GO" id="GO:0009288">
    <property type="term" value="C:bacterial-type flagellum"/>
    <property type="evidence" value="ECO:0007669"/>
    <property type="project" value="UniProtKB-SubCell"/>
</dbReference>
<dbReference type="InterPro" id="IPR042187">
    <property type="entry name" value="Flagellin_C_sub2"/>
</dbReference>
<dbReference type="EMBL" id="QFYP01000001">
    <property type="protein sequence ID" value="RAK59602.1"/>
    <property type="molecule type" value="Genomic_DNA"/>
</dbReference>
<comment type="function">
    <text evidence="4">Flagellin is the subunit protein which polymerizes to form the filaments of bacterial flagella.</text>
</comment>
<dbReference type="Gene3D" id="1.20.1330.10">
    <property type="entry name" value="f41 fragment of flagellin, N-terminal domain"/>
    <property type="match status" value="1"/>
</dbReference>
<evidence type="ECO:0000259" key="5">
    <source>
        <dbReference type="Pfam" id="PF00669"/>
    </source>
</evidence>
<sequence length="274" mass="27830">MTVISTNTTANTALLYLNKNSAAESTALAQLSSGSRITSAKDDASGLAIATGMKSDMAVLQQAATNVQNGTAVLNTADGALSNISDILTRMKTLTAQAQSGSSSANDLSYINAEYTQLQSEIDDIATKTTFNGTSLLDGASSYSTGVDFMVGTSSTDTINVQLSGADSTALGINTTSITSAASAGSAMSALDTAISTISSARANVGATLSRFSFRGAVINTSLQNLTAAKSAITDTDIAATQSAYSTAQTMTTAAVSALYDANQMNQSLLKLIQ</sequence>
<evidence type="ECO:0000256" key="2">
    <source>
        <dbReference type="ARBA" id="ARBA00011829"/>
    </source>
</evidence>
<dbReference type="InterPro" id="IPR001492">
    <property type="entry name" value="Flagellin"/>
</dbReference>
<dbReference type="PANTHER" id="PTHR42792">
    <property type="entry name" value="FLAGELLIN"/>
    <property type="match status" value="1"/>
</dbReference>
<dbReference type="OrthoDB" id="9796789at2"/>
<dbReference type="Pfam" id="PF00700">
    <property type="entry name" value="Flagellin_C"/>
    <property type="match status" value="1"/>
</dbReference>
<keyword evidence="4" id="KW-0964">Secreted</keyword>
<evidence type="ECO:0000256" key="3">
    <source>
        <dbReference type="ARBA" id="ARBA00023143"/>
    </source>
</evidence>
<dbReference type="PANTHER" id="PTHR42792:SF2">
    <property type="entry name" value="FLAGELLIN"/>
    <property type="match status" value="1"/>
</dbReference>
<dbReference type="AlphaFoldDB" id="A0A328AWV2"/>
<dbReference type="PRINTS" id="PR00207">
    <property type="entry name" value="FLAGELLIN"/>
</dbReference>
<reference evidence="8" key="1">
    <citation type="submission" date="2018-05" db="EMBL/GenBank/DDBJ databases">
        <authorList>
            <person name="Li X."/>
        </authorList>
    </citation>
    <scope>NUCLEOTIDE SEQUENCE [LARGE SCALE GENOMIC DNA]</scope>
    <source>
        <strain evidence="8">HKS-05</strain>
    </source>
</reference>
<keyword evidence="8" id="KW-1185">Reference proteome</keyword>
<evidence type="ECO:0000256" key="1">
    <source>
        <dbReference type="ARBA" id="ARBA00005709"/>
    </source>
</evidence>
<dbReference type="InterPro" id="IPR001029">
    <property type="entry name" value="Flagellin_N"/>
</dbReference>
<comment type="similarity">
    <text evidence="1 4">Belongs to the bacterial flagellin family.</text>
</comment>